<evidence type="ECO:0000256" key="1">
    <source>
        <dbReference type="ARBA" id="ARBA00010702"/>
    </source>
</evidence>
<organism evidence="3">
    <name type="scientific">marine metagenome</name>
    <dbReference type="NCBI Taxonomy" id="408172"/>
    <lineage>
        <taxon>unclassified sequences</taxon>
        <taxon>metagenomes</taxon>
        <taxon>ecological metagenomes</taxon>
    </lineage>
</organism>
<dbReference type="GO" id="GO:0016787">
    <property type="term" value="F:hydrolase activity"/>
    <property type="evidence" value="ECO:0007669"/>
    <property type="project" value="UniProtKB-KW"/>
</dbReference>
<dbReference type="PANTHER" id="PTHR16222:SF24">
    <property type="entry name" value="ADP-RIBOSYLHYDROLASE ARH3"/>
    <property type="match status" value="1"/>
</dbReference>
<accession>A0A381SZW7</accession>
<name>A0A381SZW7_9ZZZZ</name>
<dbReference type="EMBL" id="UINC01003821">
    <property type="protein sequence ID" value="SVA09522.1"/>
    <property type="molecule type" value="Genomic_DNA"/>
</dbReference>
<dbReference type="Pfam" id="PF03747">
    <property type="entry name" value="ADP_ribosyl_GH"/>
    <property type="match status" value="1"/>
</dbReference>
<proteinExistence type="inferred from homology"/>
<dbReference type="SUPFAM" id="SSF101478">
    <property type="entry name" value="ADP-ribosylglycohydrolase"/>
    <property type="match status" value="1"/>
</dbReference>
<evidence type="ECO:0008006" key="4">
    <source>
        <dbReference type="Google" id="ProtNLM"/>
    </source>
</evidence>
<evidence type="ECO:0000256" key="2">
    <source>
        <dbReference type="ARBA" id="ARBA00022801"/>
    </source>
</evidence>
<comment type="similarity">
    <text evidence="1">Belongs to the ADP-ribosylglycohydrolase family.</text>
</comment>
<sequence length="339" mass="37204">MVDRRKDRAMGAIIGSLIGDSIGMGCHWYYNPEEQERDCGVWISYYQDPSPTRQDTWGKVSKLRYDLGLRSGDVSQTGEFSVMLIESLFENGGVYKQSDFTDRVNQLLKQIDGTSLSGRFTDRAIRDLWKNRHAGISWGEAGSDTDTAEAAIRAINLVARKTDSQQQLAAEVYENIVLTHNNSYVAGQSFTYALAVAALIEGVPLSDIRAHMSHLGDDKYICDRTVSPDIRFQIGNEAAQMGANQELGLDPVVVCRLFGMNCTLGFMLPAAYFLIHRYPADFEMAVLTAVNAGGNNMARAALVGGLSGALVGLSGIPRRFVDGLKNSEHYLKMADVVAN</sequence>
<gene>
    <name evidence="3" type="ORF">METZ01_LOCUS62376</name>
</gene>
<keyword evidence="2" id="KW-0378">Hydrolase</keyword>
<dbReference type="InterPro" id="IPR005502">
    <property type="entry name" value="Ribosyl_crysJ1"/>
</dbReference>
<evidence type="ECO:0000313" key="3">
    <source>
        <dbReference type="EMBL" id="SVA09522.1"/>
    </source>
</evidence>
<reference evidence="3" key="1">
    <citation type="submission" date="2018-05" db="EMBL/GenBank/DDBJ databases">
        <authorList>
            <person name="Lanie J.A."/>
            <person name="Ng W.-L."/>
            <person name="Kazmierczak K.M."/>
            <person name="Andrzejewski T.M."/>
            <person name="Davidsen T.M."/>
            <person name="Wayne K.J."/>
            <person name="Tettelin H."/>
            <person name="Glass J.I."/>
            <person name="Rusch D."/>
            <person name="Podicherti R."/>
            <person name="Tsui H.-C.T."/>
            <person name="Winkler M.E."/>
        </authorList>
    </citation>
    <scope>NUCLEOTIDE SEQUENCE</scope>
</reference>
<dbReference type="InterPro" id="IPR036705">
    <property type="entry name" value="Ribosyl_crysJ1_sf"/>
</dbReference>
<protein>
    <recommendedName>
        <fullName evidence="4">ADP-ribosylglycohydrolase</fullName>
    </recommendedName>
</protein>
<dbReference type="InterPro" id="IPR050792">
    <property type="entry name" value="ADP-ribosylglycohydrolase"/>
</dbReference>
<dbReference type="AlphaFoldDB" id="A0A381SZW7"/>
<dbReference type="PANTHER" id="PTHR16222">
    <property type="entry name" value="ADP-RIBOSYLGLYCOHYDROLASE"/>
    <property type="match status" value="1"/>
</dbReference>
<dbReference type="Gene3D" id="1.10.4080.10">
    <property type="entry name" value="ADP-ribosylation/Crystallin J1"/>
    <property type="match status" value="1"/>
</dbReference>